<dbReference type="PANTHER" id="PTHR47435">
    <property type="entry name" value="KELCH REPEAT PROTEIN (AFU_ORTHOLOGUE AFUA_5G12780)"/>
    <property type="match status" value="1"/>
</dbReference>
<dbReference type="GO" id="GO:0019760">
    <property type="term" value="P:glucosinolate metabolic process"/>
    <property type="evidence" value="ECO:0007669"/>
    <property type="project" value="UniProtKB-ARBA"/>
</dbReference>
<dbReference type="InterPro" id="IPR015915">
    <property type="entry name" value="Kelch-typ_b-propeller"/>
</dbReference>
<dbReference type="OrthoDB" id="10250130at2759"/>
<keyword evidence="3" id="KW-0677">Repeat</keyword>
<dbReference type="PANTHER" id="PTHR47435:SF4">
    <property type="entry name" value="KELCH REPEAT PROTEIN (AFU_ORTHOLOGUE AFUA_5G12780)"/>
    <property type="match status" value="1"/>
</dbReference>
<sequence>MKWEILSQNGSVPVARSSHSVTHVSNANSLYLFGGEHDPRTPISNEFYAYNLESANWEIIQAAGLRPEPRVAHTAAVVQDSSSIYIFGGRSGKEMGEGAFDDLHLFDTSTSMWSLVTDEKGTPPPKRSFHTAAVAGSSMYIFGGCGAEGRLADLHQFDTKANQWHQLPEHDSIKGRGGSCLIASSDQRSLFLLGGFCGHELADMYCFDLVAGKWREVTGLPFARSVFGAAAHCCTSTACDLHGAVIVFGGEVDPSDKGHEGAGDFCSDLTYLPQGSEAVWTSVDLSSASMAQRPSARGWYAYTSVNGNLLIHGGLDCKNERLGDMYLFNCS</sequence>
<dbReference type="Proteomes" id="UP000232323">
    <property type="component" value="Unassembled WGS sequence"/>
</dbReference>
<evidence type="ECO:0000256" key="2">
    <source>
        <dbReference type="ARBA" id="ARBA00022441"/>
    </source>
</evidence>
<dbReference type="Gene3D" id="2.120.10.80">
    <property type="entry name" value="Kelch-type beta propeller"/>
    <property type="match status" value="2"/>
</dbReference>
<dbReference type="SUPFAM" id="SSF117281">
    <property type="entry name" value="Kelch motif"/>
    <property type="match status" value="2"/>
</dbReference>
<dbReference type="EMBL" id="BEGY01000119">
    <property type="protein sequence ID" value="GAX84212.1"/>
    <property type="molecule type" value="Genomic_DNA"/>
</dbReference>
<comment type="caution">
    <text evidence="5">The sequence shown here is derived from an EMBL/GenBank/DDBJ whole genome shotgun (WGS) entry which is preliminary data.</text>
</comment>
<reference evidence="5 6" key="1">
    <citation type="submission" date="2017-08" db="EMBL/GenBank/DDBJ databases">
        <title>Acidophilic green algal genome provides insights into adaptation to an acidic environment.</title>
        <authorList>
            <person name="Hirooka S."/>
            <person name="Hirose Y."/>
            <person name="Kanesaki Y."/>
            <person name="Higuchi S."/>
            <person name="Fujiwara T."/>
            <person name="Onuma R."/>
            <person name="Era A."/>
            <person name="Ohbayashi R."/>
            <person name="Uzuka A."/>
            <person name="Nozaki H."/>
            <person name="Yoshikawa H."/>
            <person name="Miyagishima S.Y."/>
        </authorList>
    </citation>
    <scope>NUCLEOTIDE SEQUENCE [LARGE SCALE GENOMIC DNA]</scope>
    <source>
        <strain evidence="5 6">NIES-2499</strain>
    </source>
</reference>
<keyword evidence="4" id="KW-0408">Iron</keyword>
<dbReference type="STRING" id="1157962.A0A250XMT1"/>
<dbReference type="GO" id="GO:0030234">
    <property type="term" value="F:enzyme regulator activity"/>
    <property type="evidence" value="ECO:0007669"/>
    <property type="project" value="TreeGrafter"/>
</dbReference>
<dbReference type="SMART" id="SM00612">
    <property type="entry name" value="Kelch"/>
    <property type="match status" value="3"/>
</dbReference>
<evidence type="ECO:0000256" key="4">
    <source>
        <dbReference type="ARBA" id="ARBA00023004"/>
    </source>
</evidence>
<evidence type="ECO:0000256" key="1">
    <source>
        <dbReference type="ARBA" id="ARBA00001954"/>
    </source>
</evidence>
<comment type="cofactor">
    <cofactor evidence="1">
        <name>Fe(2+)</name>
        <dbReference type="ChEBI" id="CHEBI:29033"/>
    </cofactor>
</comment>
<evidence type="ECO:0000313" key="5">
    <source>
        <dbReference type="EMBL" id="GAX84212.1"/>
    </source>
</evidence>
<dbReference type="Pfam" id="PF24681">
    <property type="entry name" value="Kelch_KLHDC2_KLHL20_DRC7"/>
    <property type="match status" value="1"/>
</dbReference>
<keyword evidence="2" id="KW-0880">Kelch repeat</keyword>
<proteinExistence type="predicted"/>
<keyword evidence="6" id="KW-1185">Reference proteome</keyword>
<dbReference type="AlphaFoldDB" id="A0A250XMT1"/>
<dbReference type="GO" id="GO:0005829">
    <property type="term" value="C:cytosol"/>
    <property type="evidence" value="ECO:0007669"/>
    <property type="project" value="TreeGrafter"/>
</dbReference>
<dbReference type="InterPro" id="IPR006652">
    <property type="entry name" value="Kelch_1"/>
</dbReference>
<evidence type="ECO:0000256" key="3">
    <source>
        <dbReference type="ARBA" id="ARBA00022737"/>
    </source>
</evidence>
<organism evidence="5 6">
    <name type="scientific">Chlamydomonas eustigma</name>
    <dbReference type="NCBI Taxonomy" id="1157962"/>
    <lineage>
        <taxon>Eukaryota</taxon>
        <taxon>Viridiplantae</taxon>
        <taxon>Chlorophyta</taxon>
        <taxon>core chlorophytes</taxon>
        <taxon>Chlorophyceae</taxon>
        <taxon>CS clade</taxon>
        <taxon>Chlamydomonadales</taxon>
        <taxon>Chlamydomonadaceae</taxon>
        <taxon>Chlamydomonas</taxon>
    </lineage>
</organism>
<gene>
    <name evidence="5" type="ORF">CEUSTIGMA_g11635.t1</name>
</gene>
<evidence type="ECO:0000313" key="6">
    <source>
        <dbReference type="Proteomes" id="UP000232323"/>
    </source>
</evidence>
<accession>A0A250XMT1</accession>
<name>A0A250XMT1_9CHLO</name>
<protein>
    <submittedName>
        <fullName evidence="5">Uncharacterized protein</fullName>
    </submittedName>
</protein>